<organism evidence="1 2">
    <name type="scientific">Thelephora ganbajun</name>
    <name type="common">Ganba fungus</name>
    <dbReference type="NCBI Taxonomy" id="370292"/>
    <lineage>
        <taxon>Eukaryota</taxon>
        <taxon>Fungi</taxon>
        <taxon>Dikarya</taxon>
        <taxon>Basidiomycota</taxon>
        <taxon>Agaricomycotina</taxon>
        <taxon>Agaricomycetes</taxon>
        <taxon>Thelephorales</taxon>
        <taxon>Thelephoraceae</taxon>
        <taxon>Thelephora</taxon>
    </lineage>
</organism>
<keyword evidence="2" id="KW-1185">Reference proteome</keyword>
<reference evidence="1" key="2">
    <citation type="journal article" date="2020" name="Nat. Commun.">
        <title>Large-scale genome sequencing of mycorrhizal fungi provides insights into the early evolution of symbiotic traits.</title>
        <authorList>
            <person name="Miyauchi S."/>
            <person name="Kiss E."/>
            <person name="Kuo A."/>
            <person name="Drula E."/>
            <person name="Kohler A."/>
            <person name="Sanchez-Garcia M."/>
            <person name="Morin E."/>
            <person name="Andreopoulos B."/>
            <person name="Barry K.W."/>
            <person name="Bonito G."/>
            <person name="Buee M."/>
            <person name="Carver A."/>
            <person name="Chen C."/>
            <person name="Cichocki N."/>
            <person name="Clum A."/>
            <person name="Culley D."/>
            <person name="Crous P.W."/>
            <person name="Fauchery L."/>
            <person name="Girlanda M."/>
            <person name="Hayes R.D."/>
            <person name="Keri Z."/>
            <person name="LaButti K."/>
            <person name="Lipzen A."/>
            <person name="Lombard V."/>
            <person name="Magnuson J."/>
            <person name="Maillard F."/>
            <person name="Murat C."/>
            <person name="Nolan M."/>
            <person name="Ohm R.A."/>
            <person name="Pangilinan J."/>
            <person name="Pereira M.F."/>
            <person name="Perotto S."/>
            <person name="Peter M."/>
            <person name="Pfister S."/>
            <person name="Riley R."/>
            <person name="Sitrit Y."/>
            <person name="Stielow J.B."/>
            <person name="Szollosi G."/>
            <person name="Zifcakova L."/>
            <person name="Stursova M."/>
            <person name="Spatafora J.W."/>
            <person name="Tedersoo L."/>
            <person name="Vaario L.M."/>
            <person name="Yamada A."/>
            <person name="Yan M."/>
            <person name="Wang P."/>
            <person name="Xu J."/>
            <person name="Bruns T."/>
            <person name="Baldrian P."/>
            <person name="Vilgalys R."/>
            <person name="Dunand C."/>
            <person name="Henrissat B."/>
            <person name="Grigoriev I.V."/>
            <person name="Hibbett D."/>
            <person name="Nagy L.G."/>
            <person name="Martin F.M."/>
        </authorList>
    </citation>
    <scope>NUCLEOTIDE SEQUENCE</scope>
    <source>
        <strain evidence="1">P2</strain>
    </source>
</reference>
<accession>A0ACB6ZK73</accession>
<name>A0ACB6ZK73_THEGA</name>
<protein>
    <submittedName>
        <fullName evidence="1">Uncharacterized protein</fullName>
    </submittedName>
</protein>
<dbReference type="Proteomes" id="UP000886501">
    <property type="component" value="Unassembled WGS sequence"/>
</dbReference>
<sequence length="468" mass="53235">MLLPLEVLEDITFLVATEDTSLAPLGNLIPLLLLDRETSKFLSFNYNHPLYARIYAAKFDIKTTTRRLGKGRLTAHSLAEELKKRCVHLRVIRTLSFGLESIEPATWMAFVMMLENDGKNERLLLEYAQITHWLKHYWVAISNALEGEGWPSNSLFHSICMWLLCKFYRKANYEQDTLKVLVNAMKLFSVGAHCYPIGHLSWTDYTPREGADDPPSYEMTLYGERVKLTPLPIAIPATISYLGIAETLENKNELPVIGNNLGDTEWNRVFGLIGNNLSKVHTIGSLEGVWEGTFTYTDFMAYNSFLRGSSSNVAVHTPFARHRQTFKAREYVVFEPTTLRVGDTLDAFLPEKPTIKDTSSGIEIEGVEYLAVADLSDEQKEGKTVQDVVLIGEGHSSWGQFRILGRVRPYDGLVCFLKDYMEDDRGMWLYRGYLVGDVDGTIVGRWRDTFSPPVFLGYEGSFMMTRRK</sequence>
<gene>
    <name evidence="1" type="ORF">BDM02DRAFT_1536656</name>
</gene>
<comment type="caution">
    <text evidence="1">The sequence shown here is derived from an EMBL/GenBank/DDBJ whole genome shotgun (WGS) entry which is preliminary data.</text>
</comment>
<proteinExistence type="predicted"/>
<dbReference type="EMBL" id="MU117989">
    <property type="protein sequence ID" value="KAF9650076.1"/>
    <property type="molecule type" value="Genomic_DNA"/>
</dbReference>
<evidence type="ECO:0000313" key="1">
    <source>
        <dbReference type="EMBL" id="KAF9650076.1"/>
    </source>
</evidence>
<evidence type="ECO:0000313" key="2">
    <source>
        <dbReference type="Proteomes" id="UP000886501"/>
    </source>
</evidence>
<reference evidence="1" key="1">
    <citation type="submission" date="2019-10" db="EMBL/GenBank/DDBJ databases">
        <authorList>
            <consortium name="DOE Joint Genome Institute"/>
            <person name="Kuo A."/>
            <person name="Miyauchi S."/>
            <person name="Kiss E."/>
            <person name="Drula E."/>
            <person name="Kohler A."/>
            <person name="Sanchez-Garcia M."/>
            <person name="Andreopoulos B."/>
            <person name="Barry K.W."/>
            <person name="Bonito G."/>
            <person name="Buee M."/>
            <person name="Carver A."/>
            <person name="Chen C."/>
            <person name="Cichocki N."/>
            <person name="Clum A."/>
            <person name="Culley D."/>
            <person name="Crous P.W."/>
            <person name="Fauchery L."/>
            <person name="Girlanda M."/>
            <person name="Hayes R."/>
            <person name="Keri Z."/>
            <person name="Labutti K."/>
            <person name="Lipzen A."/>
            <person name="Lombard V."/>
            <person name="Magnuson J."/>
            <person name="Maillard F."/>
            <person name="Morin E."/>
            <person name="Murat C."/>
            <person name="Nolan M."/>
            <person name="Ohm R."/>
            <person name="Pangilinan J."/>
            <person name="Pereira M."/>
            <person name="Perotto S."/>
            <person name="Peter M."/>
            <person name="Riley R."/>
            <person name="Sitrit Y."/>
            <person name="Stielow B."/>
            <person name="Szollosi G."/>
            <person name="Zifcakova L."/>
            <person name="Stursova M."/>
            <person name="Spatafora J.W."/>
            <person name="Tedersoo L."/>
            <person name="Vaario L.-M."/>
            <person name="Yamada A."/>
            <person name="Yan M."/>
            <person name="Wang P."/>
            <person name="Xu J."/>
            <person name="Bruns T."/>
            <person name="Baldrian P."/>
            <person name="Vilgalys R."/>
            <person name="Henrissat B."/>
            <person name="Grigoriev I.V."/>
            <person name="Hibbett D."/>
            <person name="Nagy L.G."/>
            <person name="Martin F.M."/>
        </authorList>
    </citation>
    <scope>NUCLEOTIDE SEQUENCE</scope>
    <source>
        <strain evidence="1">P2</strain>
    </source>
</reference>